<dbReference type="InterPro" id="IPR000212">
    <property type="entry name" value="DNA_helicase_UvrD/REP"/>
</dbReference>
<evidence type="ECO:0000256" key="15">
    <source>
        <dbReference type="PROSITE-ProRule" id="PRU00560"/>
    </source>
</evidence>
<proteinExistence type="predicted"/>
<keyword evidence="10" id="KW-0413">Isomerase</keyword>
<evidence type="ECO:0000313" key="20">
    <source>
        <dbReference type="Proteomes" id="UP000256900"/>
    </source>
</evidence>
<evidence type="ECO:0000259" key="18">
    <source>
        <dbReference type="PROSITE" id="PS51217"/>
    </source>
</evidence>
<dbReference type="InterPro" id="IPR014151">
    <property type="entry name" value="DNA_helicase_AddA"/>
</dbReference>
<dbReference type="GO" id="GO:0005524">
    <property type="term" value="F:ATP binding"/>
    <property type="evidence" value="ECO:0007669"/>
    <property type="project" value="UniProtKB-UniRule"/>
</dbReference>
<evidence type="ECO:0000256" key="5">
    <source>
        <dbReference type="ARBA" id="ARBA00022806"/>
    </source>
</evidence>
<evidence type="ECO:0000256" key="12">
    <source>
        <dbReference type="ARBA" id="ARBA00034808"/>
    </source>
</evidence>
<dbReference type="GO" id="GO:0033202">
    <property type="term" value="C:DNA helicase complex"/>
    <property type="evidence" value="ECO:0007669"/>
    <property type="project" value="TreeGrafter"/>
</dbReference>
<keyword evidence="5 15" id="KW-0347">Helicase</keyword>
<dbReference type="Pfam" id="PF13361">
    <property type="entry name" value="UvrD_C"/>
    <property type="match status" value="1"/>
</dbReference>
<evidence type="ECO:0000256" key="3">
    <source>
        <dbReference type="ARBA" id="ARBA00022763"/>
    </source>
</evidence>
<comment type="catalytic activity">
    <reaction evidence="14">
        <text>ATP + H2O = ADP + phosphate + H(+)</text>
        <dbReference type="Rhea" id="RHEA:13065"/>
        <dbReference type="ChEBI" id="CHEBI:15377"/>
        <dbReference type="ChEBI" id="CHEBI:15378"/>
        <dbReference type="ChEBI" id="CHEBI:30616"/>
        <dbReference type="ChEBI" id="CHEBI:43474"/>
        <dbReference type="ChEBI" id="CHEBI:456216"/>
        <dbReference type="EC" id="5.6.2.4"/>
    </reaction>
</comment>
<dbReference type="InterPro" id="IPR038726">
    <property type="entry name" value="PDDEXK_AddAB-type"/>
</dbReference>
<evidence type="ECO:0000256" key="4">
    <source>
        <dbReference type="ARBA" id="ARBA00022801"/>
    </source>
</evidence>
<dbReference type="AlphaFoldDB" id="A0A3D9YV40"/>
<evidence type="ECO:0000256" key="8">
    <source>
        <dbReference type="ARBA" id="ARBA00023125"/>
    </source>
</evidence>
<keyword evidence="20" id="KW-1185">Reference proteome</keyword>
<evidence type="ECO:0000256" key="1">
    <source>
        <dbReference type="ARBA" id="ARBA00022722"/>
    </source>
</evidence>
<dbReference type="InterPro" id="IPR014017">
    <property type="entry name" value="DNA_helicase_UvrD-like_C"/>
</dbReference>
<feature type="binding site" evidence="15">
    <location>
        <begin position="26"/>
        <end position="33"/>
    </location>
    <ligand>
        <name>ATP</name>
        <dbReference type="ChEBI" id="CHEBI:30616"/>
    </ligand>
</feature>
<feature type="region of interest" description="Disordered" evidence="16">
    <location>
        <begin position="948"/>
        <end position="977"/>
    </location>
</feature>
<dbReference type="NCBIfam" id="TIGR02784">
    <property type="entry name" value="addA_alphas"/>
    <property type="match status" value="1"/>
</dbReference>
<protein>
    <recommendedName>
        <fullName evidence="12">DNA 3'-5' helicase</fullName>
        <ecNumber evidence="12">5.6.2.4</ecNumber>
    </recommendedName>
    <alternativeName>
        <fullName evidence="13">DNA 3'-5' helicase II</fullName>
    </alternativeName>
</protein>
<keyword evidence="4 15" id="KW-0378">Hydrolase</keyword>
<dbReference type="GO" id="GO:0043138">
    <property type="term" value="F:3'-5' DNA helicase activity"/>
    <property type="evidence" value="ECO:0007669"/>
    <property type="project" value="UniProtKB-EC"/>
</dbReference>
<keyword evidence="8" id="KW-0238">DNA-binding</keyword>
<dbReference type="InterPro" id="IPR011604">
    <property type="entry name" value="PDDEXK-like_dom_sf"/>
</dbReference>
<dbReference type="EC" id="5.6.2.4" evidence="12"/>
<evidence type="ECO:0000313" key="19">
    <source>
        <dbReference type="EMBL" id="REF86496.1"/>
    </source>
</evidence>
<dbReference type="EMBL" id="QUMO01000003">
    <property type="protein sequence ID" value="REF86496.1"/>
    <property type="molecule type" value="Genomic_DNA"/>
</dbReference>
<keyword evidence="6" id="KW-0269">Exonuclease</keyword>
<accession>A0A3D9YV40</accession>
<evidence type="ECO:0000256" key="16">
    <source>
        <dbReference type="SAM" id="MobiDB-lite"/>
    </source>
</evidence>
<keyword evidence="9" id="KW-0234">DNA repair</keyword>
<sequence>MSTIPKHVTDQQRKASDPAKSVWVSANAGSGKTHVLAQRVLRLLLAGVPPAKILCLTFTKAAAANMAGRVFKTLSEWTALDDAALAAKLSETGAPKVDAKTLVFARRLFARTVETPGGLKIHTIHGFCERLLHLFPFEANVPGRFEVLDDLGHAELLALARRDALATAEQDKGALGEALRTLAAETSQDDFSTLLQEATKHRALLHHYDAEEAARDLGCALELPDGTTIETIETDMIEGGVGPARWRDFAEFLGVGLKTDGDRAALFRLAAEAHKRGAQGRADCLEAYSEIFFTAKGEMRKTLVTKALAAKRPDLVEELQQEQVRLDGLRALRKAAECLEKSLALTTLVAAIFARYEALKAMRGKLDFDDLIDRTLALFERSDASWVLYKLDSGIDHILVDEAQDTSPAQWRILEHLASEFYAGAGASDKVRTFFAVGDEKQSIFSFQGAAPEMFHEMHRRFALKFSQAGQTFESVPLKTSFRSVPAVLGTVDQVFSAPAHQRGLVSDDTWMGHEALKENLPGLIEIWAPVSAAEGPEADGDSWKLPLDLIDESDPANILAQRVAKKIAALVAPASGELVYDGEAKHFRPISAGDILILVRTRNAFFDAIIRALKQVRVPVAGADRLDLLAHIAVMDLIAAGHAALLPQDDLTLAAVLKSPLIGFDDDDLLRLAPGRAGSLFAALASSDEAKDKAATATLLRWRARAPGSAFEFYARLLSEDGGRRMMEARLGPEACDAMDEFLRLALRAEKEGTRALSSFLAEIESLELSIKRDMESAADAVRVMTVHAAKGLEAKVVFLPDTCGAPGGRHDSRLHVLDGRKPGSKVFAWSPRQGDDPEAVARARQAARDAAEDEHRRLLYVAMTRAEERLYISGFFNKTEPNERAWARMIAAVRDDKFVEVPAFWDEKNETIWRYAAPGTVERVVADARPATAADTALPAWLSKPAPREAAPLPPLRPSNALAAGEPEVPPPSAQRRAALQRGRLVHTLLQYLPEVEAGQRRAAAKAFLDVRAPDYADAGELIATVLGVLEAPALAGLFGPHARAEAAVAGTVTLPNGATRDVLGQIDRIAESEREVILADYKTGAPVAGAATPESYIAQMALYRALLAPLWPDKHLRCLLIWTTEAEIAELSAAQLDAALARLV</sequence>
<keyword evidence="3" id="KW-0227">DNA damage</keyword>
<evidence type="ECO:0000256" key="14">
    <source>
        <dbReference type="ARBA" id="ARBA00048988"/>
    </source>
</evidence>
<feature type="domain" description="UvrD-like helicase C-terminal" evidence="18">
    <location>
        <begin position="515"/>
        <end position="793"/>
    </location>
</feature>
<evidence type="ECO:0000256" key="10">
    <source>
        <dbReference type="ARBA" id="ARBA00023235"/>
    </source>
</evidence>
<gene>
    <name evidence="19" type="ORF">DES32_2550</name>
</gene>
<evidence type="ECO:0000256" key="2">
    <source>
        <dbReference type="ARBA" id="ARBA00022741"/>
    </source>
</evidence>
<evidence type="ECO:0000256" key="7">
    <source>
        <dbReference type="ARBA" id="ARBA00022840"/>
    </source>
</evidence>
<evidence type="ECO:0000256" key="11">
    <source>
        <dbReference type="ARBA" id="ARBA00034617"/>
    </source>
</evidence>
<keyword evidence="1" id="KW-0540">Nuclease</keyword>
<dbReference type="InterPro" id="IPR027417">
    <property type="entry name" value="P-loop_NTPase"/>
</dbReference>
<name>A0A3D9YV40_9HYPH</name>
<dbReference type="GO" id="GO:0005829">
    <property type="term" value="C:cytosol"/>
    <property type="evidence" value="ECO:0007669"/>
    <property type="project" value="TreeGrafter"/>
</dbReference>
<dbReference type="PANTHER" id="PTHR11070:SF2">
    <property type="entry name" value="ATP-DEPENDENT DNA HELICASE SRS2"/>
    <property type="match status" value="1"/>
</dbReference>
<dbReference type="Proteomes" id="UP000256900">
    <property type="component" value="Unassembled WGS sequence"/>
</dbReference>
<dbReference type="PROSITE" id="PS51217">
    <property type="entry name" value="UVRD_HELICASE_CTER"/>
    <property type="match status" value="1"/>
</dbReference>
<feature type="domain" description="UvrD-like helicase ATP-binding" evidence="17">
    <location>
        <begin position="5"/>
        <end position="485"/>
    </location>
</feature>
<dbReference type="Gene3D" id="3.40.50.300">
    <property type="entry name" value="P-loop containing nucleotide triphosphate hydrolases"/>
    <property type="match status" value="4"/>
</dbReference>
<keyword evidence="2 15" id="KW-0547">Nucleotide-binding</keyword>
<evidence type="ECO:0000256" key="9">
    <source>
        <dbReference type="ARBA" id="ARBA00023204"/>
    </source>
</evidence>
<evidence type="ECO:0000256" key="6">
    <source>
        <dbReference type="ARBA" id="ARBA00022839"/>
    </source>
</evidence>
<dbReference type="Pfam" id="PF00580">
    <property type="entry name" value="UvrD-helicase"/>
    <property type="match status" value="1"/>
</dbReference>
<dbReference type="PROSITE" id="PS51198">
    <property type="entry name" value="UVRD_HELICASE_ATP_BIND"/>
    <property type="match status" value="1"/>
</dbReference>
<feature type="compositionally biased region" description="Basic and acidic residues" evidence="16">
    <location>
        <begin position="7"/>
        <end position="17"/>
    </location>
</feature>
<evidence type="ECO:0000256" key="13">
    <source>
        <dbReference type="ARBA" id="ARBA00034923"/>
    </source>
</evidence>
<dbReference type="GO" id="GO:0000725">
    <property type="term" value="P:recombinational repair"/>
    <property type="evidence" value="ECO:0007669"/>
    <property type="project" value="TreeGrafter"/>
</dbReference>
<reference evidence="19 20" key="1">
    <citation type="submission" date="2018-08" db="EMBL/GenBank/DDBJ databases">
        <title>Genomic Encyclopedia of Type Strains, Phase IV (KMG-IV): sequencing the most valuable type-strain genomes for metagenomic binning, comparative biology and taxonomic classification.</title>
        <authorList>
            <person name="Goeker M."/>
        </authorList>
    </citation>
    <scope>NUCLEOTIDE SEQUENCE [LARGE SCALE GENOMIC DNA]</scope>
    <source>
        <strain evidence="19 20">BW863</strain>
    </source>
</reference>
<comment type="catalytic activity">
    <reaction evidence="11">
        <text>Couples ATP hydrolysis with the unwinding of duplex DNA by translocating in the 3'-5' direction.</text>
        <dbReference type="EC" id="5.6.2.4"/>
    </reaction>
</comment>
<dbReference type="Gene3D" id="3.90.320.10">
    <property type="match status" value="1"/>
</dbReference>
<dbReference type="Pfam" id="PF12705">
    <property type="entry name" value="PDDEXK_1"/>
    <property type="match status" value="1"/>
</dbReference>
<dbReference type="GO" id="GO:0004527">
    <property type="term" value="F:exonuclease activity"/>
    <property type="evidence" value="ECO:0007669"/>
    <property type="project" value="UniProtKB-KW"/>
</dbReference>
<comment type="caution">
    <text evidence="19">The sequence shown here is derived from an EMBL/GenBank/DDBJ whole genome shotgun (WGS) entry which is preliminary data.</text>
</comment>
<evidence type="ECO:0000259" key="17">
    <source>
        <dbReference type="PROSITE" id="PS51198"/>
    </source>
</evidence>
<dbReference type="InterPro" id="IPR014016">
    <property type="entry name" value="UvrD-like_ATP-bd"/>
</dbReference>
<keyword evidence="7 15" id="KW-0067">ATP-binding</keyword>
<dbReference type="RefSeq" id="WP_115837141.1">
    <property type="nucleotide sequence ID" value="NZ_CP025086.1"/>
</dbReference>
<dbReference type="SUPFAM" id="SSF52540">
    <property type="entry name" value="P-loop containing nucleoside triphosphate hydrolases"/>
    <property type="match status" value="1"/>
</dbReference>
<organism evidence="19 20">
    <name type="scientific">Methylovirgula ligni</name>
    <dbReference type="NCBI Taxonomy" id="569860"/>
    <lineage>
        <taxon>Bacteria</taxon>
        <taxon>Pseudomonadati</taxon>
        <taxon>Pseudomonadota</taxon>
        <taxon>Alphaproteobacteria</taxon>
        <taxon>Hyphomicrobiales</taxon>
        <taxon>Beijerinckiaceae</taxon>
        <taxon>Methylovirgula</taxon>
    </lineage>
</organism>
<feature type="region of interest" description="Disordered" evidence="16">
    <location>
        <begin position="1"/>
        <end position="20"/>
    </location>
</feature>
<dbReference type="GO" id="GO:0003677">
    <property type="term" value="F:DNA binding"/>
    <property type="evidence" value="ECO:0007669"/>
    <property type="project" value="UniProtKB-KW"/>
</dbReference>
<dbReference type="OrthoDB" id="9810135at2"/>
<dbReference type="PANTHER" id="PTHR11070">
    <property type="entry name" value="UVRD / RECB / PCRA DNA HELICASE FAMILY MEMBER"/>
    <property type="match status" value="1"/>
</dbReference>